<evidence type="ECO:0000256" key="1">
    <source>
        <dbReference type="ARBA" id="ARBA00000966"/>
    </source>
</evidence>
<organism evidence="13 14">
    <name type="scientific">Ruminiclostridium sufflavum DSM 19573</name>
    <dbReference type="NCBI Taxonomy" id="1121337"/>
    <lineage>
        <taxon>Bacteria</taxon>
        <taxon>Bacillati</taxon>
        <taxon>Bacillota</taxon>
        <taxon>Clostridia</taxon>
        <taxon>Eubacteriales</taxon>
        <taxon>Oscillospiraceae</taxon>
        <taxon>Ruminiclostridium</taxon>
    </lineage>
</organism>
<dbReference type="PANTHER" id="PTHR36530">
    <property type="entry name" value="INHIBITOR OF CYSTEINE PEPTIDASE"/>
    <property type="match status" value="1"/>
</dbReference>
<evidence type="ECO:0000256" key="5">
    <source>
        <dbReference type="ARBA" id="ARBA00022729"/>
    </source>
</evidence>
<dbReference type="InterPro" id="IPR052781">
    <property type="entry name" value="Cys_protease_inhibitor_I42"/>
</dbReference>
<dbReference type="SUPFAM" id="SSF63446">
    <property type="entry name" value="Type I dockerin domain"/>
    <property type="match status" value="1"/>
</dbReference>
<dbReference type="InterPro" id="IPR036331">
    <property type="entry name" value="Chagasin-like_sf"/>
</dbReference>
<dbReference type="GO" id="GO:0030245">
    <property type="term" value="P:cellulose catabolic process"/>
    <property type="evidence" value="ECO:0007669"/>
    <property type="project" value="UniProtKB-KW"/>
</dbReference>
<keyword evidence="3" id="KW-0646">Protease inhibitor</keyword>
<dbReference type="PROSITE" id="PS51766">
    <property type="entry name" value="DOCKERIN"/>
    <property type="match status" value="1"/>
</dbReference>
<evidence type="ECO:0000256" key="9">
    <source>
        <dbReference type="ARBA" id="ARBA00023295"/>
    </source>
</evidence>
<proteinExistence type="predicted"/>
<dbReference type="AlphaFoldDB" id="A0A318XVU8"/>
<dbReference type="InterPro" id="IPR036439">
    <property type="entry name" value="Dockerin_dom_sf"/>
</dbReference>
<comment type="caution">
    <text evidence="13">The sequence shown here is derived from an EMBL/GenBank/DDBJ whole genome shotgun (WGS) entry which is preliminary data.</text>
</comment>
<sequence>MTSNFSIFARKSTAFLLSVIMLSCMALPAVNSSTETYADDISGSGIYNSILYGDLNKDLLVDSLDFVLLKKLLSASGSTFEKAADLNGDNAVNALDLSILKQFLLGSLATFPVANAFKSTETGSTINIAQNSTFEISLEENPSTGYEWSYSFSEDQAASLISESSFLFSPNTAGTSIHKIWSFEALKPGTYTLTYEYSRPWEEAAEPVATVQCTINISNPNENIINVSTNELFKISMQEGGLAGFTSTCRISDETGIKIISQAVNNPNPQISDWLYSRVYTFKALNSGKYEIVFTPKPIGKDIVYVINVK</sequence>
<feature type="signal peptide" evidence="11">
    <location>
        <begin position="1"/>
        <end position="26"/>
    </location>
</feature>
<feature type="chain" id="PRO_5038764469" description="cellulase" evidence="11">
    <location>
        <begin position="27"/>
        <end position="310"/>
    </location>
</feature>
<dbReference type="GO" id="GO:0008810">
    <property type="term" value="F:cellulase activity"/>
    <property type="evidence" value="ECO:0007669"/>
    <property type="project" value="UniProtKB-EC"/>
</dbReference>
<evidence type="ECO:0000256" key="6">
    <source>
        <dbReference type="ARBA" id="ARBA00022801"/>
    </source>
</evidence>
<evidence type="ECO:0000256" key="3">
    <source>
        <dbReference type="ARBA" id="ARBA00022690"/>
    </source>
</evidence>
<keyword evidence="7" id="KW-0136">Cellulose degradation</keyword>
<keyword evidence="10" id="KW-0624">Polysaccharide degradation</keyword>
<reference evidence="13 14" key="1">
    <citation type="submission" date="2018-06" db="EMBL/GenBank/DDBJ databases">
        <title>Genomic Encyclopedia of Type Strains, Phase I: the one thousand microbial genomes (KMG-I) project.</title>
        <authorList>
            <person name="Kyrpides N."/>
        </authorList>
    </citation>
    <scope>NUCLEOTIDE SEQUENCE [LARGE SCALE GENOMIC DNA]</scope>
    <source>
        <strain evidence="13 14">DSM 19573</strain>
    </source>
</reference>
<dbReference type="Pfam" id="PF00404">
    <property type="entry name" value="Dockerin_1"/>
    <property type="match status" value="1"/>
</dbReference>
<dbReference type="SUPFAM" id="SSF141066">
    <property type="entry name" value="ICP-like"/>
    <property type="match status" value="1"/>
</dbReference>
<keyword evidence="9" id="KW-0326">Glycosidase</keyword>
<keyword evidence="8" id="KW-0119">Carbohydrate metabolism</keyword>
<keyword evidence="6" id="KW-0378">Hydrolase</keyword>
<evidence type="ECO:0000256" key="11">
    <source>
        <dbReference type="SAM" id="SignalP"/>
    </source>
</evidence>
<dbReference type="InterPro" id="IPR018990">
    <property type="entry name" value="Prot_inh_I42_chagasin"/>
</dbReference>
<keyword evidence="14" id="KW-1185">Reference proteome</keyword>
<keyword evidence="5 11" id="KW-0732">Signal</keyword>
<evidence type="ECO:0000313" key="13">
    <source>
        <dbReference type="EMBL" id="PYG86927.1"/>
    </source>
</evidence>
<feature type="domain" description="Dockerin" evidence="12">
    <location>
        <begin position="48"/>
        <end position="113"/>
    </location>
</feature>
<protein>
    <recommendedName>
        <fullName evidence="2">cellulase</fullName>
        <ecNumber evidence="2">3.2.1.4</ecNumber>
    </recommendedName>
</protein>
<dbReference type="Gene3D" id="2.60.40.2020">
    <property type="match status" value="1"/>
</dbReference>
<evidence type="ECO:0000256" key="4">
    <source>
        <dbReference type="ARBA" id="ARBA00022704"/>
    </source>
</evidence>
<keyword evidence="4" id="KW-0789">Thiol protease inhibitor</keyword>
<dbReference type="EMBL" id="QKMR01000015">
    <property type="protein sequence ID" value="PYG86927.1"/>
    <property type="molecule type" value="Genomic_DNA"/>
</dbReference>
<dbReference type="Proteomes" id="UP000248132">
    <property type="component" value="Unassembled WGS sequence"/>
</dbReference>
<name>A0A318XVU8_9FIRM</name>
<dbReference type="InterPro" id="IPR002105">
    <property type="entry name" value="Dockerin_1_rpt"/>
</dbReference>
<dbReference type="PANTHER" id="PTHR36530:SF1">
    <property type="entry name" value="AMOEBIASIN-1"/>
    <property type="match status" value="1"/>
</dbReference>
<dbReference type="GO" id="GO:0004869">
    <property type="term" value="F:cysteine-type endopeptidase inhibitor activity"/>
    <property type="evidence" value="ECO:0007669"/>
    <property type="project" value="UniProtKB-KW"/>
</dbReference>
<evidence type="ECO:0000313" key="14">
    <source>
        <dbReference type="Proteomes" id="UP000248132"/>
    </source>
</evidence>
<dbReference type="CDD" id="cd14256">
    <property type="entry name" value="Dockerin_I"/>
    <property type="match status" value="1"/>
</dbReference>
<comment type="catalytic activity">
    <reaction evidence="1">
        <text>Endohydrolysis of (1-&gt;4)-beta-D-glucosidic linkages in cellulose, lichenin and cereal beta-D-glucans.</text>
        <dbReference type="EC" id="3.2.1.4"/>
    </reaction>
</comment>
<dbReference type="InterPro" id="IPR016134">
    <property type="entry name" value="Dockerin_dom"/>
</dbReference>
<dbReference type="Pfam" id="PF09394">
    <property type="entry name" value="Inhibitor_I42"/>
    <property type="match status" value="1"/>
</dbReference>
<evidence type="ECO:0000256" key="10">
    <source>
        <dbReference type="ARBA" id="ARBA00023326"/>
    </source>
</evidence>
<accession>A0A318XVU8</accession>
<dbReference type="RefSeq" id="WP_165835562.1">
    <property type="nucleotide sequence ID" value="NZ_QKMR01000015.1"/>
</dbReference>
<evidence type="ECO:0000256" key="2">
    <source>
        <dbReference type="ARBA" id="ARBA00012601"/>
    </source>
</evidence>
<gene>
    <name evidence="13" type="ORF">LY28_02548</name>
</gene>
<evidence type="ECO:0000256" key="8">
    <source>
        <dbReference type="ARBA" id="ARBA00023277"/>
    </source>
</evidence>
<evidence type="ECO:0000256" key="7">
    <source>
        <dbReference type="ARBA" id="ARBA00023001"/>
    </source>
</evidence>
<dbReference type="EC" id="3.2.1.4" evidence="2"/>
<evidence type="ECO:0000259" key="12">
    <source>
        <dbReference type="PROSITE" id="PS51766"/>
    </source>
</evidence>
<dbReference type="Gene3D" id="1.10.1330.10">
    <property type="entry name" value="Dockerin domain"/>
    <property type="match status" value="1"/>
</dbReference>